<dbReference type="AlphaFoldDB" id="A0A1Z5SB39"/>
<name>A0A1Z5SB39_SORBI</name>
<dbReference type="InParanoid" id="A0A1Z5SB39"/>
<gene>
    <name evidence="1" type="ORF">SORBI_3001G475000</name>
</gene>
<dbReference type="Proteomes" id="UP000000768">
    <property type="component" value="Chromosome 1"/>
</dbReference>
<protein>
    <submittedName>
        <fullName evidence="1">Uncharacterized protein</fullName>
    </submittedName>
</protein>
<evidence type="ECO:0000313" key="2">
    <source>
        <dbReference type="Proteomes" id="UP000000768"/>
    </source>
</evidence>
<sequence length="286" mass="32199">MRCSPLLKQSTNKQWELSQLHFFSFKLDVSGKADFAFGVFSHLGAQRAIVFQVKLRHNAESKDFLWVFVMDQDVGALHGDNHAFHIELRRSLVQLVSSQPGEGQSFSAPAIPIVSVNGSCYMIALSKVFRQPNRQHRVIFPDGTTVMLRVEDIRMQGSLAAFSVNKPGELPNRVRFSEQQVSHNQEVYTVNYERMREPSMLVRGRVTHVGQMSFYHDCTPGSFTDLGSPVFNEQRELVGMCYCNHGVIGAINMIRIAEQLSRIKEGTANMSLSQIVQHLEAANQGN</sequence>
<reference evidence="2" key="2">
    <citation type="journal article" date="2018" name="Plant J.">
        <title>The Sorghum bicolor reference genome: improved assembly, gene annotations, a transcriptome atlas, and signatures of genome organization.</title>
        <authorList>
            <person name="McCormick R.F."/>
            <person name="Truong S.K."/>
            <person name="Sreedasyam A."/>
            <person name="Jenkins J."/>
            <person name="Shu S."/>
            <person name="Sims D."/>
            <person name="Kennedy M."/>
            <person name="Amirebrahimi M."/>
            <person name="Weers B.D."/>
            <person name="McKinley B."/>
            <person name="Mattison A."/>
            <person name="Morishige D.T."/>
            <person name="Grimwood J."/>
            <person name="Schmutz J."/>
            <person name="Mullet J.E."/>
        </authorList>
    </citation>
    <scope>NUCLEOTIDE SEQUENCE [LARGE SCALE GENOMIC DNA]</scope>
    <source>
        <strain evidence="2">cv. BTx623</strain>
    </source>
</reference>
<evidence type="ECO:0000313" key="1">
    <source>
        <dbReference type="EMBL" id="OQU93089.1"/>
    </source>
</evidence>
<keyword evidence="2" id="KW-1185">Reference proteome</keyword>
<dbReference type="EMBL" id="CM000760">
    <property type="protein sequence ID" value="OQU93089.1"/>
    <property type="molecule type" value="Genomic_DNA"/>
</dbReference>
<dbReference type="Gramene" id="OQU93089">
    <property type="protein sequence ID" value="OQU93089"/>
    <property type="gene ID" value="SORBI_3001G475000"/>
</dbReference>
<dbReference type="InterPro" id="IPR009003">
    <property type="entry name" value="Peptidase_S1_PA"/>
</dbReference>
<proteinExistence type="predicted"/>
<organism evidence="1 2">
    <name type="scientific">Sorghum bicolor</name>
    <name type="common">Sorghum</name>
    <name type="synonym">Sorghum vulgare</name>
    <dbReference type="NCBI Taxonomy" id="4558"/>
    <lineage>
        <taxon>Eukaryota</taxon>
        <taxon>Viridiplantae</taxon>
        <taxon>Streptophyta</taxon>
        <taxon>Embryophyta</taxon>
        <taxon>Tracheophyta</taxon>
        <taxon>Spermatophyta</taxon>
        <taxon>Magnoliopsida</taxon>
        <taxon>Liliopsida</taxon>
        <taxon>Poales</taxon>
        <taxon>Poaceae</taxon>
        <taxon>PACMAD clade</taxon>
        <taxon>Panicoideae</taxon>
        <taxon>Andropogonodae</taxon>
        <taxon>Andropogoneae</taxon>
        <taxon>Sorghinae</taxon>
        <taxon>Sorghum</taxon>
    </lineage>
</organism>
<reference evidence="1 2" key="1">
    <citation type="journal article" date="2009" name="Nature">
        <title>The Sorghum bicolor genome and the diversification of grasses.</title>
        <authorList>
            <person name="Paterson A.H."/>
            <person name="Bowers J.E."/>
            <person name="Bruggmann R."/>
            <person name="Dubchak I."/>
            <person name="Grimwood J."/>
            <person name="Gundlach H."/>
            <person name="Haberer G."/>
            <person name="Hellsten U."/>
            <person name="Mitros T."/>
            <person name="Poliakov A."/>
            <person name="Schmutz J."/>
            <person name="Spannagl M."/>
            <person name="Tang H."/>
            <person name="Wang X."/>
            <person name="Wicker T."/>
            <person name="Bharti A.K."/>
            <person name="Chapman J."/>
            <person name="Feltus F.A."/>
            <person name="Gowik U."/>
            <person name="Grigoriev I.V."/>
            <person name="Lyons E."/>
            <person name="Maher C.A."/>
            <person name="Martis M."/>
            <person name="Narechania A."/>
            <person name="Otillar R.P."/>
            <person name="Penning B.W."/>
            <person name="Salamov A.A."/>
            <person name="Wang Y."/>
            <person name="Zhang L."/>
            <person name="Carpita N.C."/>
            <person name="Freeling M."/>
            <person name="Gingle A.R."/>
            <person name="Hash C.T."/>
            <person name="Keller B."/>
            <person name="Klein P."/>
            <person name="Kresovich S."/>
            <person name="McCann M.C."/>
            <person name="Ming R."/>
            <person name="Peterson D.G."/>
            <person name="Mehboob-ur-Rahman"/>
            <person name="Ware D."/>
            <person name="Westhoff P."/>
            <person name="Mayer K.F."/>
            <person name="Messing J."/>
            <person name="Rokhsar D.S."/>
        </authorList>
    </citation>
    <scope>NUCLEOTIDE SEQUENCE [LARGE SCALE GENOMIC DNA]</scope>
    <source>
        <strain evidence="2">cv. BTx623</strain>
    </source>
</reference>
<dbReference type="SUPFAM" id="SSF50494">
    <property type="entry name" value="Trypsin-like serine proteases"/>
    <property type="match status" value="1"/>
</dbReference>
<accession>A0A1Z5SB39</accession>
<dbReference type="ExpressionAtlas" id="A0A1Z5SB39">
    <property type="expression patterns" value="baseline and differential"/>
</dbReference>